<keyword evidence="3" id="KW-1185">Reference proteome</keyword>
<keyword evidence="1" id="KW-0732">Signal</keyword>
<sequence length="242" mass="25808">MLRSLYGAIALSALAHSAQAQSLELSADVAFESRYVFRGVQLQEASIQPAVTLTYGNFYGGAWLALPIGDDDIPYGDELDIFAGYNTSINEIISFDIGLTYYTYPDAQSGFFDDSANTVEIFSGLSFDIPLSPTAYVYRDFMLDTTTVEGGASYSVPVAEKLSLDLGGSLGYVIPDGPGDYLYGLATADLSYAFSNNGSFYVGARYGGSDIPGGSIFDDTTPPTVTTEPSGFWFGLGFSASF</sequence>
<evidence type="ECO:0000313" key="2">
    <source>
        <dbReference type="EMBL" id="WDI30840.1"/>
    </source>
</evidence>
<protein>
    <submittedName>
        <fullName evidence="2">TorF family putative porin</fullName>
    </submittedName>
</protein>
<dbReference type="AlphaFoldDB" id="A0AAE9ZIC0"/>
<dbReference type="KEGG" id="hfl:PUV54_12835"/>
<dbReference type="Proteomes" id="UP001214043">
    <property type="component" value="Chromosome"/>
</dbReference>
<dbReference type="EMBL" id="CP118166">
    <property type="protein sequence ID" value="WDI30840.1"/>
    <property type="molecule type" value="Genomic_DNA"/>
</dbReference>
<dbReference type="NCBIfam" id="TIGR02001">
    <property type="entry name" value="gcw_chp"/>
    <property type="match status" value="1"/>
</dbReference>
<evidence type="ECO:0000256" key="1">
    <source>
        <dbReference type="SAM" id="SignalP"/>
    </source>
</evidence>
<proteinExistence type="predicted"/>
<feature type="chain" id="PRO_5042285434" evidence="1">
    <location>
        <begin position="21"/>
        <end position="242"/>
    </location>
</feature>
<dbReference type="InterPro" id="IPR010239">
    <property type="entry name" value="CHP02001"/>
</dbReference>
<dbReference type="Pfam" id="PF09694">
    <property type="entry name" value="Gcw_chp"/>
    <property type="match status" value="1"/>
</dbReference>
<reference evidence="2" key="1">
    <citation type="submission" date="2023-02" db="EMBL/GenBank/DDBJ databases">
        <title>Genome sequence of Hyphococcus flavus.</title>
        <authorList>
            <person name="Rong J.-C."/>
            <person name="Zhao Q."/>
            <person name="Yi M."/>
            <person name="Wu J.-Y."/>
        </authorList>
    </citation>
    <scope>NUCLEOTIDE SEQUENCE</scope>
    <source>
        <strain evidence="2">MCCC 1K03223</strain>
    </source>
</reference>
<name>A0AAE9ZIC0_9PROT</name>
<organism evidence="2 3">
    <name type="scientific">Hyphococcus flavus</name>
    <dbReference type="NCBI Taxonomy" id="1866326"/>
    <lineage>
        <taxon>Bacteria</taxon>
        <taxon>Pseudomonadati</taxon>
        <taxon>Pseudomonadota</taxon>
        <taxon>Alphaproteobacteria</taxon>
        <taxon>Parvularculales</taxon>
        <taxon>Parvularculaceae</taxon>
        <taxon>Hyphococcus</taxon>
    </lineage>
</organism>
<gene>
    <name evidence="2" type="ORF">PUV54_12835</name>
</gene>
<feature type="signal peptide" evidence="1">
    <location>
        <begin position="1"/>
        <end position="20"/>
    </location>
</feature>
<accession>A0AAE9ZIC0</accession>
<dbReference type="RefSeq" id="WP_274492662.1">
    <property type="nucleotide sequence ID" value="NZ_CP118166.1"/>
</dbReference>
<evidence type="ECO:0000313" key="3">
    <source>
        <dbReference type="Proteomes" id="UP001214043"/>
    </source>
</evidence>